<organism evidence="1 2">
    <name type="scientific">Sebaldella termitidis (strain ATCC 33386 / NCTC 11300)</name>
    <dbReference type="NCBI Taxonomy" id="526218"/>
    <lineage>
        <taxon>Bacteria</taxon>
        <taxon>Fusobacteriati</taxon>
        <taxon>Fusobacteriota</taxon>
        <taxon>Fusobacteriia</taxon>
        <taxon>Fusobacteriales</taxon>
        <taxon>Leptotrichiaceae</taxon>
        <taxon>Sebaldella</taxon>
    </lineage>
</organism>
<dbReference type="STRING" id="526218.Sterm_0430"/>
<evidence type="ECO:0000313" key="2">
    <source>
        <dbReference type="Proteomes" id="UP000000845"/>
    </source>
</evidence>
<gene>
    <name evidence="1" type="ordered locus">Sterm_0430</name>
</gene>
<reference evidence="2" key="1">
    <citation type="submission" date="2009-09" db="EMBL/GenBank/DDBJ databases">
        <title>The complete chromosome of Sebaldella termitidis ATCC 33386.</title>
        <authorList>
            <consortium name="US DOE Joint Genome Institute (JGI-PGF)"/>
            <person name="Lucas S."/>
            <person name="Copeland A."/>
            <person name="Lapidus A."/>
            <person name="Glavina del Rio T."/>
            <person name="Dalin E."/>
            <person name="Tice H."/>
            <person name="Bruce D."/>
            <person name="Goodwin L."/>
            <person name="Pitluck S."/>
            <person name="Kyrpides N."/>
            <person name="Mavromatis K."/>
            <person name="Ivanova N."/>
            <person name="Mikhailova N."/>
            <person name="Sims D."/>
            <person name="Meincke L."/>
            <person name="Brettin T."/>
            <person name="Detter J.C."/>
            <person name="Han C."/>
            <person name="Larimer F."/>
            <person name="Land M."/>
            <person name="Hauser L."/>
            <person name="Markowitz V."/>
            <person name="Cheng J.F."/>
            <person name="Hugenholtz P."/>
            <person name="Woyke T."/>
            <person name="Wu D."/>
            <person name="Eisen J.A."/>
        </authorList>
    </citation>
    <scope>NUCLEOTIDE SEQUENCE [LARGE SCALE GENOMIC DNA]</scope>
    <source>
        <strain evidence="2">ATCC 33386 / NCTC 11300</strain>
    </source>
</reference>
<dbReference type="RefSeq" id="WP_012859910.1">
    <property type="nucleotide sequence ID" value="NC_013517.1"/>
</dbReference>
<dbReference type="EMBL" id="CP001739">
    <property type="protein sequence ID" value="ACZ07311.1"/>
    <property type="molecule type" value="Genomic_DNA"/>
</dbReference>
<name>D1AMT5_SEBTE</name>
<dbReference type="KEGG" id="str:Sterm_0430"/>
<reference evidence="1 2" key="2">
    <citation type="journal article" date="2010" name="Stand. Genomic Sci.">
        <title>Complete genome sequence of Sebaldella termitidis type strain (NCTC 11300).</title>
        <authorList>
            <person name="Harmon-Smith M."/>
            <person name="Celia L."/>
            <person name="Chertkov O."/>
            <person name="Lapidus A."/>
            <person name="Copeland A."/>
            <person name="Glavina Del Rio T."/>
            <person name="Nolan M."/>
            <person name="Lucas S."/>
            <person name="Tice H."/>
            <person name="Cheng J.F."/>
            <person name="Han C."/>
            <person name="Detter J.C."/>
            <person name="Bruce D."/>
            <person name="Goodwin L."/>
            <person name="Pitluck S."/>
            <person name="Pati A."/>
            <person name="Liolios K."/>
            <person name="Ivanova N."/>
            <person name="Mavromatis K."/>
            <person name="Mikhailova N."/>
            <person name="Chen A."/>
            <person name="Palaniappan K."/>
            <person name="Land M."/>
            <person name="Hauser L."/>
            <person name="Chang Y.J."/>
            <person name="Jeffries C.D."/>
            <person name="Brettin T."/>
            <person name="Goker M."/>
            <person name="Beck B."/>
            <person name="Bristow J."/>
            <person name="Eisen J.A."/>
            <person name="Markowitz V."/>
            <person name="Hugenholtz P."/>
            <person name="Kyrpides N.C."/>
            <person name="Klenk H.P."/>
            <person name="Chen F."/>
        </authorList>
    </citation>
    <scope>NUCLEOTIDE SEQUENCE [LARGE SCALE GENOMIC DNA]</scope>
    <source>
        <strain evidence="2">ATCC 33386 / NCTC 11300</strain>
    </source>
</reference>
<keyword evidence="2" id="KW-1185">Reference proteome</keyword>
<dbReference type="Proteomes" id="UP000000845">
    <property type="component" value="Chromosome"/>
</dbReference>
<accession>D1AMT5</accession>
<proteinExistence type="predicted"/>
<dbReference type="AlphaFoldDB" id="D1AMT5"/>
<sequence length="169" mass="20599">MSFTMYEKFDLYLMKGYIKEFISLENESQTIGEKYWFDEYWYEYGCDKAIEILSKFTQDDWNKLTKEIFTKSLDYQEKVIYCMENENNENELEFLLYMIKTTKNSMIFEACMEFLIEFVKPETKLKFLNDDKFMVLITGGRGKQENSINRKNNIYKTIYEQFFEKLNSK</sequence>
<evidence type="ECO:0000313" key="1">
    <source>
        <dbReference type="EMBL" id="ACZ07311.1"/>
    </source>
</evidence>
<protein>
    <submittedName>
        <fullName evidence="1">Uncharacterized protein</fullName>
    </submittedName>
</protein>
<dbReference type="HOGENOM" id="CLU_134442_0_0_0"/>